<dbReference type="RefSeq" id="WP_157615454.1">
    <property type="nucleotide sequence ID" value="NZ_CP046622.1"/>
</dbReference>
<protein>
    <submittedName>
        <fullName evidence="2">Flagellar protein FhlB</fullName>
    </submittedName>
</protein>
<dbReference type="GO" id="GO:0009306">
    <property type="term" value="P:protein secretion"/>
    <property type="evidence" value="ECO:0007669"/>
    <property type="project" value="InterPro"/>
</dbReference>
<keyword evidence="2" id="KW-0282">Flagellum</keyword>
<accession>A0A6I6HLW3</accession>
<comment type="similarity">
    <text evidence="1">Belongs to the type III secretion exporter family.</text>
</comment>
<dbReference type="Gene3D" id="3.40.1690.10">
    <property type="entry name" value="secretion proteins EscU"/>
    <property type="match status" value="1"/>
</dbReference>
<dbReference type="Pfam" id="PF01312">
    <property type="entry name" value="Bac_export_2"/>
    <property type="match status" value="1"/>
</dbReference>
<dbReference type="PANTHER" id="PTHR30531:SF12">
    <property type="entry name" value="FLAGELLAR BIOSYNTHETIC PROTEIN FLHB"/>
    <property type="match status" value="1"/>
</dbReference>
<organism evidence="2 3">
    <name type="scientific">Variovorax paradoxus</name>
    <dbReference type="NCBI Taxonomy" id="34073"/>
    <lineage>
        <taxon>Bacteria</taxon>
        <taxon>Pseudomonadati</taxon>
        <taxon>Pseudomonadota</taxon>
        <taxon>Betaproteobacteria</taxon>
        <taxon>Burkholderiales</taxon>
        <taxon>Comamonadaceae</taxon>
        <taxon>Variovorax</taxon>
    </lineage>
</organism>
<dbReference type="EMBL" id="CP046622">
    <property type="protein sequence ID" value="QGW83941.1"/>
    <property type="molecule type" value="Genomic_DNA"/>
</dbReference>
<dbReference type="SUPFAM" id="SSF160544">
    <property type="entry name" value="EscU C-terminal domain-like"/>
    <property type="match status" value="1"/>
</dbReference>
<evidence type="ECO:0000313" key="3">
    <source>
        <dbReference type="Proteomes" id="UP000425817"/>
    </source>
</evidence>
<proteinExistence type="inferred from homology"/>
<gene>
    <name evidence="2" type="ORF">GOQ09_21200</name>
</gene>
<dbReference type="InterPro" id="IPR006135">
    <property type="entry name" value="T3SS_substrate_exporter"/>
</dbReference>
<reference evidence="2 3" key="1">
    <citation type="submission" date="2019-12" db="EMBL/GenBank/DDBJ databases">
        <title>Hybrid Genome Assemblies of two High G+C Isolates from Undergraduate Microbiology Courses.</title>
        <authorList>
            <person name="Ne Ville C.J."/>
            <person name="Enright D."/>
            <person name="Hernandez I."/>
            <person name="Dodsworth J."/>
            <person name="Orwin P.M."/>
        </authorList>
    </citation>
    <scope>NUCLEOTIDE SEQUENCE [LARGE SCALE GENOMIC DNA]</scope>
    <source>
        <strain evidence="2 3">CSUSB</strain>
    </source>
</reference>
<keyword evidence="2" id="KW-0966">Cell projection</keyword>
<evidence type="ECO:0000256" key="1">
    <source>
        <dbReference type="ARBA" id="ARBA00010690"/>
    </source>
</evidence>
<evidence type="ECO:0000313" key="2">
    <source>
        <dbReference type="EMBL" id="QGW83941.1"/>
    </source>
</evidence>
<dbReference type="Proteomes" id="UP000425817">
    <property type="component" value="Chromosome"/>
</dbReference>
<dbReference type="AlphaFoldDB" id="A0A6I6HLW3"/>
<dbReference type="GO" id="GO:0005886">
    <property type="term" value="C:plasma membrane"/>
    <property type="evidence" value="ECO:0007669"/>
    <property type="project" value="TreeGrafter"/>
</dbReference>
<dbReference type="InterPro" id="IPR029025">
    <property type="entry name" value="T3SS_substrate_exporter_C"/>
</dbReference>
<dbReference type="PANTHER" id="PTHR30531">
    <property type="entry name" value="FLAGELLAR BIOSYNTHETIC PROTEIN FLHB"/>
    <property type="match status" value="1"/>
</dbReference>
<sequence length="100" mass="10603">MTASTDTRPSAVALSYADQAKAPVVVAKGYGVTAESILRQARENGVYVHASADLIKLLMQVDLDRQIPPQLYLAVAEVMAWIHGIEGDQGPAGAEKVNAL</sequence>
<keyword evidence="2" id="KW-0969">Cilium</keyword>
<name>A0A6I6HLW3_VARPD</name>
<dbReference type="OrthoDB" id="5244399at2"/>